<organism evidence="11 12">
    <name type="scientific">Cichlidogyrus casuarinus</name>
    <dbReference type="NCBI Taxonomy" id="1844966"/>
    <lineage>
        <taxon>Eukaryota</taxon>
        <taxon>Metazoa</taxon>
        <taxon>Spiralia</taxon>
        <taxon>Lophotrochozoa</taxon>
        <taxon>Platyhelminthes</taxon>
        <taxon>Monogenea</taxon>
        <taxon>Monopisthocotylea</taxon>
        <taxon>Dactylogyridea</taxon>
        <taxon>Ancyrocephalidae</taxon>
        <taxon>Cichlidogyrus</taxon>
    </lineage>
</organism>
<evidence type="ECO:0000313" key="11">
    <source>
        <dbReference type="EMBL" id="KAL3319001.1"/>
    </source>
</evidence>
<dbReference type="PANTHER" id="PTHR20931:SF0">
    <property type="entry name" value="TETRATRICOPEPTIDE REPEAT PROTEIN 30"/>
    <property type="match status" value="1"/>
</dbReference>
<dbReference type="InterPro" id="IPR011990">
    <property type="entry name" value="TPR-like_helical_dom_sf"/>
</dbReference>
<feature type="coiled-coil region" evidence="10">
    <location>
        <begin position="491"/>
        <end position="518"/>
    </location>
</feature>
<dbReference type="GO" id="GO:0042073">
    <property type="term" value="P:intraciliary transport"/>
    <property type="evidence" value="ECO:0007669"/>
    <property type="project" value="UniProtKB-UniRule"/>
</dbReference>
<protein>
    <recommendedName>
        <fullName evidence="9">Tetratricopeptide repeat protein 30</fullName>
    </recommendedName>
</protein>
<accession>A0ABD2QJQ1</accession>
<sequence>MIKGEFTSTIYNYIKEQKYKEAINVFNQQLLVDSDNRAALSLMGYCLYQLQDFAGAADCYEKLSFLYPGNQEYKMYFAQSLYRTDLLKESMKVLSQIDKPEYKMEITKLKSAIHFREEEYVASSQLIETCPKNEPDTLINLSCIAYAKGDYEKAIELNSKALQMDKKRPTILYNLALCHYQLNKYSNSLKYLADIIEKGIRDHPELGVGMVTEGLEVRSVGNTLLLHETALVEAFNLKAAIEFKLGNLKAASEALTDMPYRCEEELDPVTLHNQALVNLELDPSASFSKLQFLLERPPFPKQTFANLLTLYVKYENFDLAAGILADNPQFVEDYLSPELRNFLEAVILRQTAPEDAFYKLDQLAMKETGELRRLTKEVQNARSVQDEKALKKALEAYDQALEKFIPILMQQAKIFWDMENYAQVEKIFRKSVEFCNDHDTWKLNVAHVLFMQETKYKEASSFYEPIVKQNFDNLLDVSAIILANLCVTYIMTGQNEDAEELMRKIEKEEEALAFEDSEKKVFHLCIVNLVIGTLYCAKGNYEFGISRVIKSLEPHQKKLGPDTWFYTKRCFLSLIENLARQMILICDSVMNDCIHFLEQCERQDVQVLCDNPLEKSIRHPGEQTVTYEARILKSLLLQLVSPV</sequence>
<dbReference type="GO" id="GO:0005879">
    <property type="term" value="C:axonemal microtubule"/>
    <property type="evidence" value="ECO:0007669"/>
    <property type="project" value="UniProtKB-UniRule"/>
</dbReference>
<keyword evidence="3" id="KW-0677">Repeat</keyword>
<keyword evidence="7 9" id="KW-0966">Cell projection</keyword>
<dbReference type="AlphaFoldDB" id="A0ABD2QJQ1"/>
<keyword evidence="12" id="KW-1185">Reference proteome</keyword>
<gene>
    <name evidence="11" type="primary">TTC30A</name>
    <name evidence="11" type="ORF">Ciccas_002324</name>
</gene>
<evidence type="ECO:0000256" key="1">
    <source>
        <dbReference type="ARBA" id="ARBA00004138"/>
    </source>
</evidence>
<dbReference type="Pfam" id="PF14559">
    <property type="entry name" value="TPR_19"/>
    <property type="match status" value="2"/>
</dbReference>
<dbReference type="InterPro" id="IPR039941">
    <property type="entry name" value="TT30"/>
</dbReference>
<feature type="repeat" description="TPR" evidence="8">
    <location>
        <begin position="135"/>
        <end position="168"/>
    </location>
</feature>
<dbReference type="PANTHER" id="PTHR20931">
    <property type="entry name" value="TETRATRICOPEPTIDE REPEAT PROTEIN 30"/>
    <property type="match status" value="1"/>
</dbReference>
<evidence type="ECO:0000256" key="9">
    <source>
        <dbReference type="RuleBase" id="RU367070"/>
    </source>
</evidence>
<keyword evidence="5 8" id="KW-0802">TPR repeat</keyword>
<dbReference type="FunFam" id="1.25.40.10:FF:000186">
    <property type="entry name" value="Tetratricopeptide repeat domain 30A"/>
    <property type="match status" value="1"/>
</dbReference>
<evidence type="ECO:0000256" key="6">
    <source>
        <dbReference type="ARBA" id="ARBA00023069"/>
    </source>
</evidence>
<keyword evidence="6 9" id="KW-0969">Cilium</keyword>
<comment type="similarity">
    <text evidence="2 9">Belongs to the TTC30/dfy-1/fleer family.</text>
</comment>
<evidence type="ECO:0000256" key="7">
    <source>
        <dbReference type="ARBA" id="ARBA00023273"/>
    </source>
</evidence>
<dbReference type="Proteomes" id="UP001626550">
    <property type="component" value="Unassembled WGS sequence"/>
</dbReference>
<keyword evidence="4 9" id="KW-0970">Cilium biogenesis/degradation</keyword>
<dbReference type="SUPFAM" id="SSF48452">
    <property type="entry name" value="TPR-like"/>
    <property type="match status" value="2"/>
</dbReference>
<keyword evidence="10" id="KW-0175">Coiled coil</keyword>
<evidence type="ECO:0000256" key="5">
    <source>
        <dbReference type="ARBA" id="ARBA00022803"/>
    </source>
</evidence>
<comment type="function">
    <text evidence="9">Required for polyglutamylation of axonemal tubulin. Plays a role in anterograde intraflagellar transport (IFT), the process by which cilia precursors are transported from the base of the cilium to the site of their incorporation at the tip.</text>
</comment>
<comment type="caution">
    <text evidence="11">The sequence shown here is derived from an EMBL/GenBank/DDBJ whole genome shotgun (WGS) entry which is preliminary data.</text>
</comment>
<dbReference type="PROSITE" id="PS50005">
    <property type="entry name" value="TPR"/>
    <property type="match status" value="1"/>
</dbReference>
<evidence type="ECO:0000256" key="8">
    <source>
        <dbReference type="PROSITE-ProRule" id="PRU00339"/>
    </source>
</evidence>
<evidence type="ECO:0000256" key="4">
    <source>
        <dbReference type="ARBA" id="ARBA00022794"/>
    </source>
</evidence>
<reference evidence="11 12" key="1">
    <citation type="submission" date="2024-11" db="EMBL/GenBank/DDBJ databases">
        <title>Adaptive evolution of stress response genes in parasites aligns with host niche diversity.</title>
        <authorList>
            <person name="Hahn C."/>
            <person name="Resl P."/>
        </authorList>
    </citation>
    <scope>NUCLEOTIDE SEQUENCE [LARGE SCALE GENOMIC DNA]</scope>
    <source>
        <strain evidence="11">EGGRZ-B1_66</strain>
        <tissue evidence="11">Body</tissue>
    </source>
</reference>
<name>A0ABD2QJQ1_9PLAT</name>
<dbReference type="Gene3D" id="1.25.40.10">
    <property type="entry name" value="Tetratricopeptide repeat domain"/>
    <property type="match status" value="3"/>
</dbReference>
<dbReference type="InterPro" id="IPR019734">
    <property type="entry name" value="TPR_rpt"/>
</dbReference>
<dbReference type="EMBL" id="JBJKFK010000180">
    <property type="protein sequence ID" value="KAL3319001.1"/>
    <property type="molecule type" value="Genomic_DNA"/>
</dbReference>
<evidence type="ECO:0000313" key="12">
    <source>
        <dbReference type="Proteomes" id="UP001626550"/>
    </source>
</evidence>
<evidence type="ECO:0000256" key="2">
    <source>
        <dbReference type="ARBA" id="ARBA00009522"/>
    </source>
</evidence>
<proteinExistence type="inferred from homology"/>
<evidence type="ECO:0000256" key="10">
    <source>
        <dbReference type="SAM" id="Coils"/>
    </source>
</evidence>
<comment type="subcellular location">
    <subcellularLocation>
        <location evidence="1 9">Cell projection</location>
        <location evidence="1 9">Cilium</location>
    </subcellularLocation>
</comment>
<evidence type="ECO:0000256" key="3">
    <source>
        <dbReference type="ARBA" id="ARBA00022737"/>
    </source>
</evidence>
<dbReference type="SMART" id="SM00028">
    <property type="entry name" value="TPR"/>
    <property type="match status" value="4"/>
</dbReference>